<dbReference type="EMBL" id="BARS01038424">
    <property type="protein sequence ID" value="GAG22436.1"/>
    <property type="molecule type" value="Genomic_DNA"/>
</dbReference>
<name>X0XBV7_9ZZZZ</name>
<feature type="non-terminal residue" evidence="1">
    <location>
        <position position="101"/>
    </location>
</feature>
<comment type="caution">
    <text evidence="1">The sequence shown here is derived from an EMBL/GenBank/DDBJ whole genome shotgun (WGS) entry which is preliminary data.</text>
</comment>
<organism evidence="1">
    <name type="scientific">marine sediment metagenome</name>
    <dbReference type="NCBI Taxonomy" id="412755"/>
    <lineage>
        <taxon>unclassified sequences</taxon>
        <taxon>metagenomes</taxon>
        <taxon>ecological metagenomes</taxon>
    </lineage>
</organism>
<sequence length="101" mass="12132">MWAGAERSAPVFWRKFSMDLREIGQLIKTQDNRITDQPMFVVQQKKIDWGHAPDYCDDYKWINPDDECAEADDEKHIELDELDDEGEETDPWYKCGYKERW</sequence>
<proteinExistence type="predicted"/>
<evidence type="ECO:0000313" key="1">
    <source>
        <dbReference type="EMBL" id="GAG22436.1"/>
    </source>
</evidence>
<dbReference type="AlphaFoldDB" id="X0XBV7"/>
<gene>
    <name evidence="1" type="ORF">S01H1_58798</name>
</gene>
<protein>
    <submittedName>
        <fullName evidence="1">Uncharacterized protein</fullName>
    </submittedName>
</protein>
<accession>X0XBV7</accession>
<reference evidence="1" key="1">
    <citation type="journal article" date="2014" name="Front. Microbiol.">
        <title>High frequency of phylogenetically diverse reductive dehalogenase-homologous genes in deep subseafloor sedimentary metagenomes.</title>
        <authorList>
            <person name="Kawai M."/>
            <person name="Futagami T."/>
            <person name="Toyoda A."/>
            <person name="Takaki Y."/>
            <person name="Nishi S."/>
            <person name="Hori S."/>
            <person name="Arai W."/>
            <person name="Tsubouchi T."/>
            <person name="Morono Y."/>
            <person name="Uchiyama I."/>
            <person name="Ito T."/>
            <person name="Fujiyama A."/>
            <person name="Inagaki F."/>
            <person name="Takami H."/>
        </authorList>
    </citation>
    <scope>NUCLEOTIDE SEQUENCE</scope>
    <source>
        <strain evidence="1">Expedition CK06-06</strain>
    </source>
</reference>